<dbReference type="Proteomes" id="UP001152872">
    <property type="component" value="Unassembled WGS sequence"/>
</dbReference>
<accession>A0A9X4M832</accession>
<dbReference type="GO" id="GO:0005886">
    <property type="term" value="C:plasma membrane"/>
    <property type="evidence" value="ECO:0007669"/>
    <property type="project" value="UniProtKB-SubCell"/>
</dbReference>
<dbReference type="Pfam" id="PF09335">
    <property type="entry name" value="VTT_dom"/>
    <property type="match status" value="1"/>
</dbReference>
<dbReference type="InterPro" id="IPR032816">
    <property type="entry name" value="VTT_dom"/>
</dbReference>
<keyword evidence="3 6" id="KW-0812">Transmembrane</keyword>
<evidence type="ECO:0000256" key="4">
    <source>
        <dbReference type="ARBA" id="ARBA00022989"/>
    </source>
</evidence>
<dbReference type="PANTHER" id="PTHR12677:SF59">
    <property type="entry name" value="GOLGI APPARATUS MEMBRANE PROTEIN TVP38-RELATED"/>
    <property type="match status" value="1"/>
</dbReference>
<evidence type="ECO:0000313" key="9">
    <source>
        <dbReference type="Proteomes" id="UP001152872"/>
    </source>
</evidence>
<evidence type="ECO:0000256" key="2">
    <source>
        <dbReference type="ARBA" id="ARBA00022475"/>
    </source>
</evidence>
<sequence>MDHNKKILIGIVCVCTIASGWFAIIHIDWLSKIQDVVQASGAWGDMIFVVAYAIATLLILPVTAFNIAGGALYGGVEGLLLTSMGALLSALLGFMLARSLGSRFMRLEERWSNVGQGLMVGGIAYSFASRLFPLIPYGVVSIAAGLSPIRQRDYLIGTLLGTPLGIAPFVFLGSTGVQMSSNHDVLPLLASSLGLALLIAASTWYQHSQKVRSADNTDNKTDQNIAG</sequence>
<name>A0A9X4M832_9CYAN</name>
<reference evidence="8" key="1">
    <citation type="submission" date="2019-05" db="EMBL/GenBank/DDBJ databases">
        <title>Whole genome sequencing of Pseudanabaena catenata USMAC16.</title>
        <authorList>
            <person name="Khan Z."/>
            <person name="Omar W.M."/>
            <person name="Convey P."/>
            <person name="Merican F."/>
            <person name="Najimudin N."/>
        </authorList>
    </citation>
    <scope>NUCLEOTIDE SEQUENCE</scope>
    <source>
        <strain evidence="8">USMAC16</strain>
    </source>
</reference>
<feature type="transmembrane region" description="Helical" evidence="6">
    <location>
        <begin position="79"/>
        <end position="97"/>
    </location>
</feature>
<feature type="transmembrane region" description="Helical" evidence="6">
    <location>
        <begin position="7"/>
        <end position="27"/>
    </location>
</feature>
<keyword evidence="2 6" id="KW-1003">Cell membrane</keyword>
<comment type="similarity">
    <text evidence="6">Belongs to the TVP38/TMEM64 family.</text>
</comment>
<keyword evidence="4 6" id="KW-1133">Transmembrane helix</keyword>
<organism evidence="8 9">
    <name type="scientific">Pseudanabaena catenata USMAC16</name>
    <dbReference type="NCBI Taxonomy" id="1855837"/>
    <lineage>
        <taxon>Bacteria</taxon>
        <taxon>Bacillati</taxon>
        <taxon>Cyanobacteriota</taxon>
        <taxon>Cyanophyceae</taxon>
        <taxon>Pseudanabaenales</taxon>
        <taxon>Pseudanabaenaceae</taxon>
        <taxon>Pseudanabaena</taxon>
    </lineage>
</organism>
<dbReference type="RefSeq" id="WP_009626264.1">
    <property type="nucleotide sequence ID" value="NZ_VBTY01000036.1"/>
</dbReference>
<feature type="transmembrane region" description="Helical" evidence="6">
    <location>
        <begin position="117"/>
        <end position="142"/>
    </location>
</feature>
<feature type="transmembrane region" description="Helical" evidence="6">
    <location>
        <begin position="47"/>
        <end position="67"/>
    </location>
</feature>
<keyword evidence="5 6" id="KW-0472">Membrane</keyword>
<dbReference type="PANTHER" id="PTHR12677">
    <property type="entry name" value="GOLGI APPARATUS MEMBRANE PROTEIN TVP38-RELATED"/>
    <property type="match status" value="1"/>
</dbReference>
<protein>
    <recommendedName>
        <fullName evidence="6">TVP38/TMEM64 family membrane protein</fullName>
    </recommendedName>
</protein>
<dbReference type="EMBL" id="VBTY01000036">
    <property type="protein sequence ID" value="MDG3494197.1"/>
    <property type="molecule type" value="Genomic_DNA"/>
</dbReference>
<proteinExistence type="inferred from homology"/>
<feature type="transmembrane region" description="Helical" evidence="6">
    <location>
        <begin position="185"/>
        <end position="205"/>
    </location>
</feature>
<gene>
    <name evidence="8" type="ORF">FEV09_06455</name>
</gene>
<evidence type="ECO:0000256" key="5">
    <source>
        <dbReference type="ARBA" id="ARBA00023136"/>
    </source>
</evidence>
<feature type="transmembrane region" description="Helical" evidence="6">
    <location>
        <begin position="154"/>
        <end position="173"/>
    </location>
</feature>
<dbReference type="AlphaFoldDB" id="A0A9X4M832"/>
<evidence type="ECO:0000256" key="3">
    <source>
        <dbReference type="ARBA" id="ARBA00022692"/>
    </source>
</evidence>
<evidence type="ECO:0000313" key="8">
    <source>
        <dbReference type="EMBL" id="MDG3494197.1"/>
    </source>
</evidence>
<evidence type="ECO:0000256" key="1">
    <source>
        <dbReference type="ARBA" id="ARBA00004651"/>
    </source>
</evidence>
<feature type="domain" description="VTT" evidence="7">
    <location>
        <begin position="60"/>
        <end position="174"/>
    </location>
</feature>
<keyword evidence="9" id="KW-1185">Reference proteome</keyword>
<comment type="subcellular location">
    <subcellularLocation>
        <location evidence="1 6">Cell membrane</location>
        <topology evidence="1 6">Multi-pass membrane protein</topology>
    </subcellularLocation>
</comment>
<evidence type="ECO:0000259" key="7">
    <source>
        <dbReference type="Pfam" id="PF09335"/>
    </source>
</evidence>
<evidence type="ECO:0000256" key="6">
    <source>
        <dbReference type="RuleBase" id="RU366058"/>
    </source>
</evidence>
<comment type="caution">
    <text evidence="8">The sequence shown here is derived from an EMBL/GenBank/DDBJ whole genome shotgun (WGS) entry which is preliminary data.</text>
</comment>
<dbReference type="InterPro" id="IPR015414">
    <property type="entry name" value="TMEM64"/>
</dbReference>